<reference key="2">
    <citation type="submission" date="2011-05" db="EMBL/GenBank/DDBJ databases">
        <title>Complete genome sequence of the aerobic marine methanotroph Methylomonas methanica MC09.</title>
        <authorList>
            <person name="Boden R."/>
            <person name="Cunliffe M."/>
            <person name="Scanlan J."/>
            <person name="Moussard H."/>
            <person name="Kits K.D."/>
            <person name="Klotz M."/>
            <person name="Jetten M."/>
            <person name="Vuilleumier S."/>
            <person name="Han J."/>
            <person name="Peters L."/>
            <person name="Mikhailova N."/>
            <person name="Teshima H."/>
            <person name="Tapia R."/>
            <person name="Kyrpides N."/>
            <person name="Ivanova N."/>
            <person name="Pagani I."/>
            <person name="Cheng J.-F."/>
            <person name="Goodwin L."/>
            <person name="Han C."/>
            <person name="Hauser L."/>
            <person name="Land M."/>
            <person name="Lapidus A."/>
            <person name="Lucas S."/>
            <person name="Pitluck S."/>
            <person name="Woyke T."/>
            <person name="Stein L.Y."/>
            <person name="Murrell C."/>
        </authorList>
    </citation>
    <scope>NUCLEOTIDE SEQUENCE</scope>
    <source>
        <strain>MC09</strain>
    </source>
</reference>
<accession>G0A071</accession>
<sequence length="81" mass="9430">MSADHAEALQLAAAGRWDEAHELVQPYTDTLSCLIHGYLHRVEGDLSNARYWYRRADENMPDNTLEQEMQRLRDWINGSAR</sequence>
<dbReference type="RefSeq" id="WP_013819443.1">
    <property type="nucleotide sequence ID" value="NC_015572.1"/>
</dbReference>
<proteinExistence type="predicted"/>
<dbReference type="eggNOG" id="ENOG5032YM4">
    <property type="taxonomic scope" value="Bacteria"/>
</dbReference>
<protein>
    <recommendedName>
        <fullName evidence="3">Tetratricopeptide repeat protein</fullName>
    </recommendedName>
</protein>
<evidence type="ECO:0008006" key="3">
    <source>
        <dbReference type="Google" id="ProtNLM"/>
    </source>
</evidence>
<name>G0A071_METMM</name>
<reference evidence="1 2" key="1">
    <citation type="journal article" date="2011" name="J. Bacteriol.">
        <title>Complete Genome Sequence of the Aerobic Marine Methanotroph Methylomonas methanica MC09.</title>
        <authorList>
            <person name="Boden R."/>
            <person name="Cunliffe M."/>
            <person name="Scanlan J."/>
            <person name="Moussard H."/>
            <person name="Kits K.D."/>
            <person name="Klotz M.G."/>
            <person name="Jetten M.S."/>
            <person name="Vuilleumier S."/>
            <person name="Han J."/>
            <person name="Peters L."/>
            <person name="Mikhailova N."/>
            <person name="Teshima H."/>
            <person name="Tapia R."/>
            <person name="Kyrpides N."/>
            <person name="Ivanova N."/>
            <person name="Pagani I."/>
            <person name="Cheng J.F."/>
            <person name="Goodwin L."/>
            <person name="Han C."/>
            <person name="Hauser L."/>
            <person name="Land M.L."/>
            <person name="Lapidus A."/>
            <person name="Lucas S."/>
            <person name="Pitluck S."/>
            <person name="Woyke T."/>
            <person name="Stein L."/>
            <person name="Murrell J.C."/>
        </authorList>
    </citation>
    <scope>NUCLEOTIDE SEQUENCE [LARGE SCALE GENOMIC DNA]</scope>
    <source>
        <strain evidence="1 2">MC09</strain>
    </source>
</reference>
<evidence type="ECO:0000313" key="2">
    <source>
        <dbReference type="Proteomes" id="UP000008888"/>
    </source>
</evidence>
<dbReference type="HOGENOM" id="CLU_165468_1_1_6"/>
<dbReference type="OrthoDB" id="370799at2"/>
<dbReference type="EMBL" id="CP002738">
    <property type="protein sequence ID" value="AEG01210.1"/>
    <property type="molecule type" value="Genomic_DNA"/>
</dbReference>
<dbReference type="AlphaFoldDB" id="G0A071"/>
<reference evidence="2" key="3">
    <citation type="submission" date="2011-05" db="EMBL/GenBank/DDBJ databases">
        <title>Complete sequence of Methylomonas methanica MC09.</title>
        <authorList>
            <consortium name="US DOE Joint Genome Institute"/>
            <person name="Lucas S."/>
            <person name="Han J."/>
            <person name="Lapidus A."/>
            <person name="Cheng J.-F."/>
            <person name="Goodwin L."/>
            <person name="Pitluck S."/>
            <person name="Peters L."/>
            <person name="Mikhailova N."/>
            <person name="Teshima H."/>
            <person name="Han C."/>
            <person name="Tapia R."/>
            <person name="Land M."/>
            <person name="Hauser L."/>
            <person name="Kyrpides N."/>
            <person name="Ivanova N."/>
            <person name="Pagani I."/>
            <person name="Stein L."/>
            <person name="Woyke T."/>
        </authorList>
    </citation>
    <scope>NUCLEOTIDE SEQUENCE [LARGE SCALE GENOMIC DNA]</scope>
    <source>
        <strain evidence="2">MC09</strain>
    </source>
</reference>
<dbReference type="Proteomes" id="UP000008888">
    <property type="component" value="Chromosome"/>
</dbReference>
<evidence type="ECO:0000313" key="1">
    <source>
        <dbReference type="EMBL" id="AEG01210.1"/>
    </source>
</evidence>
<dbReference type="STRING" id="857087.Metme_2829"/>
<dbReference type="KEGG" id="mmt:Metme_2829"/>
<keyword evidence="2" id="KW-1185">Reference proteome</keyword>
<gene>
    <name evidence="1" type="ordered locus">Metme_2829</name>
</gene>
<organism evidence="1 2">
    <name type="scientific">Methylomonas methanica (strain DSM 25384 / MC09)</name>
    <dbReference type="NCBI Taxonomy" id="857087"/>
    <lineage>
        <taxon>Bacteria</taxon>
        <taxon>Pseudomonadati</taxon>
        <taxon>Pseudomonadota</taxon>
        <taxon>Gammaproteobacteria</taxon>
        <taxon>Methylococcales</taxon>
        <taxon>Methylococcaceae</taxon>
        <taxon>Methylomonas</taxon>
    </lineage>
</organism>